<gene>
    <name evidence="2" type="ORF">KDL28_31765</name>
</gene>
<feature type="region of interest" description="Disordered" evidence="1">
    <location>
        <begin position="191"/>
        <end position="210"/>
    </location>
</feature>
<evidence type="ECO:0000313" key="2">
    <source>
        <dbReference type="EMBL" id="MCO1659658.1"/>
    </source>
</evidence>
<keyword evidence="3" id="KW-1185">Reference proteome</keyword>
<dbReference type="RefSeq" id="WP_252444540.1">
    <property type="nucleotide sequence ID" value="NZ_JAGSOV010000069.1"/>
</dbReference>
<dbReference type="Proteomes" id="UP001165283">
    <property type="component" value="Unassembled WGS sequence"/>
</dbReference>
<name>A0ABT1A9P2_9PSEU</name>
<feature type="region of interest" description="Disordered" evidence="1">
    <location>
        <begin position="36"/>
        <end position="70"/>
    </location>
</feature>
<feature type="compositionally biased region" description="Low complexity" evidence="1">
    <location>
        <begin position="36"/>
        <end position="48"/>
    </location>
</feature>
<feature type="compositionally biased region" description="Pro residues" evidence="1">
    <location>
        <begin position="49"/>
        <end position="69"/>
    </location>
</feature>
<organism evidence="2 3">
    <name type="scientific">Pseudonocardia humida</name>
    <dbReference type="NCBI Taxonomy" id="2800819"/>
    <lineage>
        <taxon>Bacteria</taxon>
        <taxon>Bacillati</taxon>
        <taxon>Actinomycetota</taxon>
        <taxon>Actinomycetes</taxon>
        <taxon>Pseudonocardiales</taxon>
        <taxon>Pseudonocardiaceae</taxon>
        <taxon>Pseudonocardia</taxon>
    </lineage>
</organism>
<reference evidence="2" key="1">
    <citation type="submission" date="2021-04" db="EMBL/GenBank/DDBJ databases">
        <title>Pseudonocardia sp. nov., isolated from sandy soil of mangrove forest.</title>
        <authorList>
            <person name="Zan Z."/>
            <person name="Huang R."/>
            <person name="Liu W."/>
        </authorList>
    </citation>
    <scope>NUCLEOTIDE SEQUENCE</scope>
    <source>
        <strain evidence="2">S2-4</strain>
    </source>
</reference>
<comment type="caution">
    <text evidence="2">The sequence shown here is derived from an EMBL/GenBank/DDBJ whole genome shotgun (WGS) entry which is preliminary data.</text>
</comment>
<sequence>MKRYAPLLTLLAVAVLGLGLLAVNVAGEPDGSAAPAAAAAAAPAETTAPAPPAPAPTTEPAAPPAPEPPAVAEKAYAGRSSGDEVTVAVAVKDGRAVGYVCDGEEIEAWLEGTVEGDTIALRSGDGEVGVAGNLDEDAAFGDVTVNGQSWPFSAKAVQEPGGLYEGRGDVRGVATRIGWIVEGDGRVTGLARSAGSAAPQPAPPLDPNAPDRVVVDGAPITVTTIDGGDVVVGR</sequence>
<accession>A0ABT1A9P2</accession>
<proteinExistence type="predicted"/>
<evidence type="ECO:0000256" key="1">
    <source>
        <dbReference type="SAM" id="MobiDB-lite"/>
    </source>
</evidence>
<evidence type="ECO:0000313" key="3">
    <source>
        <dbReference type="Proteomes" id="UP001165283"/>
    </source>
</evidence>
<protein>
    <recommendedName>
        <fullName evidence="4">Serine/threonine protein kinase</fullName>
    </recommendedName>
</protein>
<evidence type="ECO:0008006" key="4">
    <source>
        <dbReference type="Google" id="ProtNLM"/>
    </source>
</evidence>
<dbReference type="EMBL" id="JAGSOV010000069">
    <property type="protein sequence ID" value="MCO1659658.1"/>
    <property type="molecule type" value="Genomic_DNA"/>
</dbReference>